<feature type="domain" description="Transposase IS110-like N-terminal" evidence="1">
    <location>
        <begin position="24"/>
        <end position="192"/>
    </location>
</feature>
<dbReference type="Pfam" id="PF01548">
    <property type="entry name" value="DEDD_Tnp_IS110"/>
    <property type="match status" value="1"/>
</dbReference>
<dbReference type="PANTHER" id="PTHR33055:SF3">
    <property type="entry name" value="PUTATIVE TRANSPOSASE FOR IS117-RELATED"/>
    <property type="match status" value="1"/>
</dbReference>
<sequence length="316" mass="35145">MSRKTSSPDSLGTVPLLAQKTLYVGVDIGKRTHVAGFLSTTLLARHQRFEHCPAFSFENSREGFRSLIDRIETYVPLLQVQVLLEVTGHYHRTLMQYLQELDISVYIIHVQKRREGLLKSDKRDALGLANQLYNQLEKGIQVDDPLQAVRRLAPPTEAAAQLRGMVQHHAELVVESTQRKNKLTAICDELFPEFTRLLLNPNLPTALALRSRFPTPALLSQARFAELREARGKTCSVSDAKLRALQHLAAQSIGIKDPAHSYIVSLAFNGYHVTTHTTVYTYGEQSSSITSTSGSSSGATIAPYSLTTIVLHSNRD</sequence>
<protein>
    <recommendedName>
        <fullName evidence="1">Transposase IS110-like N-terminal domain-containing protein</fullName>
    </recommendedName>
</protein>
<accession>A0A5J4KY51</accession>
<dbReference type="EMBL" id="BKZW01000002">
    <property type="protein sequence ID" value="GER90783.1"/>
    <property type="molecule type" value="Genomic_DNA"/>
</dbReference>
<dbReference type="InterPro" id="IPR002525">
    <property type="entry name" value="Transp_IS110-like_N"/>
</dbReference>
<dbReference type="RefSeq" id="WP_162005572.1">
    <property type="nucleotide sequence ID" value="NZ_BKZW01000002.1"/>
</dbReference>
<keyword evidence="4" id="KW-1185">Reference proteome</keyword>
<evidence type="ECO:0000313" key="2">
    <source>
        <dbReference type="EMBL" id="GER90783.1"/>
    </source>
</evidence>
<reference evidence="3 4" key="1">
    <citation type="submission" date="2019-10" db="EMBL/GenBank/DDBJ databases">
        <title>Dictyobacter vulcani sp. nov., within the class Ktedonobacteria, isolated from soil of volcanic Mt. Zao.</title>
        <authorList>
            <person name="Zheng Y."/>
            <person name="Wang C.M."/>
            <person name="Sakai Y."/>
            <person name="Abe K."/>
            <person name="Yokota A."/>
            <person name="Yabe S."/>
        </authorList>
    </citation>
    <scope>NUCLEOTIDE SEQUENCE [LARGE SCALE GENOMIC DNA]</scope>
    <source>
        <strain evidence="3 4">W12</strain>
    </source>
</reference>
<proteinExistence type="predicted"/>
<gene>
    <name evidence="2" type="ORF">KDW_49450</name>
    <name evidence="3" type="ORF">KDW_55930</name>
</gene>
<dbReference type="AlphaFoldDB" id="A0A5J4KY51"/>
<evidence type="ECO:0000313" key="4">
    <source>
        <dbReference type="Proteomes" id="UP000326912"/>
    </source>
</evidence>
<organism evidence="3 4">
    <name type="scientific">Dictyobacter vulcani</name>
    <dbReference type="NCBI Taxonomy" id="2607529"/>
    <lineage>
        <taxon>Bacteria</taxon>
        <taxon>Bacillati</taxon>
        <taxon>Chloroflexota</taxon>
        <taxon>Ktedonobacteria</taxon>
        <taxon>Ktedonobacterales</taxon>
        <taxon>Dictyobacteraceae</taxon>
        <taxon>Dictyobacter</taxon>
    </lineage>
</organism>
<dbReference type="InterPro" id="IPR047650">
    <property type="entry name" value="Transpos_IS110"/>
</dbReference>
<dbReference type="EMBL" id="BKZW01000003">
    <property type="protein sequence ID" value="GER91431.1"/>
    <property type="molecule type" value="Genomic_DNA"/>
</dbReference>
<dbReference type="GO" id="GO:0004803">
    <property type="term" value="F:transposase activity"/>
    <property type="evidence" value="ECO:0007669"/>
    <property type="project" value="InterPro"/>
</dbReference>
<dbReference type="PANTHER" id="PTHR33055">
    <property type="entry name" value="TRANSPOSASE FOR INSERTION SEQUENCE ELEMENT IS1111A"/>
    <property type="match status" value="1"/>
</dbReference>
<comment type="caution">
    <text evidence="3">The sequence shown here is derived from an EMBL/GenBank/DDBJ whole genome shotgun (WGS) entry which is preliminary data.</text>
</comment>
<dbReference type="Proteomes" id="UP000326912">
    <property type="component" value="Unassembled WGS sequence"/>
</dbReference>
<name>A0A5J4KY51_9CHLR</name>
<evidence type="ECO:0000259" key="1">
    <source>
        <dbReference type="Pfam" id="PF01548"/>
    </source>
</evidence>
<evidence type="ECO:0000313" key="3">
    <source>
        <dbReference type="EMBL" id="GER91431.1"/>
    </source>
</evidence>
<dbReference type="GO" id="GO:0003677">
    <property type="term" value="F:DNA binding"/>
    <property type="evidence" value="ECO:0007669"/>
    <property type="project" value="InterPro"/>
</dbReference>
<dbReference type="GO" id="GO:0006313">
    <property type="term" value="P:DNA transposition"/>
    <property type="evidence" value="ECO:0007669"/>
    <property type="project" value="InterPro"/>
</dbReference>